<dbReference type="Proteomes" id="UP001596074">
    <property type="component" value="Unassembled WGS sequence"/>
</dbReference>
<dbReference type="Pfam" id="PF00583">
    <property type="entry name" value="Acetyltransf_1"/>
    <property type="match status" value="1"/>
</dbReference>
<name>A0ABW1A5L7_9ACTN</name>
<evidence type="ECO:0000313" key="3">
    <source>
        <dbReference type="EMBL" id="MFC5750835.1"/>
    </source>
</evidence>
<keyword evidence="3" id="KW-0012">Acyltransferase</keyword>
<evidence type="ECO:0000256" key="1">
    <source>
        <dbReference type="SAM" id="MobiDB-lite"/>
    </source>
</evidence>
<dbReference type="InterPro" id="IPR016181">
    <property type="entry name" value="Acyl_CoA_acyltransferase"/>
</dbReference>
<feature type="region of interest" description="Disordered" evidence="1">
    <location>
        <begin position="101"/>
        <end position="133"/>
    </location>
</feature>
<evidence type="ECO:0000259" key="2">
    <source>
        <dbReference type="PROSITE" id="PS51186"/>
    </source>
</evidence>
<feature type="domain" description="N-acetyltransferase" evidence="2">
    <location>
        <begin position="1"/>
        <end position="116"/>
    </location>
</feature>
<keyword evidence="3" id="KW-0808">Transferase</keyword>
<dbReference type="EMBL" id="JBHSON010000059">
    <property type="protein sequence ID" value="MFC5750835.1"/>
    <property type="molecule type" value="Genomic_DNA"/>
</dbReference>
<sequence>MPRYDRFRDEVARVQAAHPDVELYVVWSGPGEPVILHFIRTRPAMRGQGLAEAALRDVLALADEWRVPVRLTAEPVTGDTDTDLARLIAWYERHGFALRGPARPGEDAVIMQRPAPEDDPPPERPERHGRRLR</sequence>
<gene>
    <name evidence="3" type="ORF">ACFPZN_34900</name>
</gene>
<organism evidence="3 4">
    <name type="scientific">Actinomadura rugatobispora</name>
    <dbReference type="NCBI Taxonomy" id="1994"/>
    <lineage>
        <taxon>Bacteria</taxon>
        <taxon>Bacillati</taxon>
        <taxon>Actinomycetota</taxon>
        <taxon>Actinomycetes</taxon>
        <taxon>Streptosporangiales</taxon>
        <taxon>Thermomonosporaceae</taxon>
        <taxon>Actinomadura</taxon>
    </lineage>
</organism>
<dbReference type="EC" id="2.3.1.-" evidence="3"/>
<dbReference type="Gene3D" id="3.40.630.30">
    <property type="match status" value="1"/>
</dbReference>
<comment type="caution">
    <text evidence="3">The sequence shown here is derived from an EMBL/GenBank/DDBJ whole genome shotgun (WGS) entry which is preliminary data.</text>
</comment>
<dbReference type="InterPro" id="IPR000182">
    <property type="entry name" value="GNAT_dom"/>
</dbReference>
<keyword evidence="4" id="KW-1185">Reference proteome</keyword>
<reference evidence="4" key="1">
    <citation type="journal article" date="2019" name="Int. J. Syst. Evol. Microbiol.">
        <title>The Global Catalogue of Microorganisms (GCM) 10K type strain sequencing project: providing services to taxonomists for standard genome sequencing and annotation.</title>
        <authorList>
            <consortium name="The Broad Institute Genomics Platform"/>
            <consortium name="The Broad Institute Genome Sequencing Center for Infectious Disease"/>
            <person name="Wu L."/>
            <person name="Ma J."/>
        </authorList>
    </citation>
    <scope>NUCLEOTIDE SEQUENCE [LARGE SCALE GENOMIC DNA]</scope>
    <source>
        <strain evidence="4">KCTC 42087</strain>
    </source>
</reference>
<protein>
    <submittedName>
        <fullName evidence="3">GNAT family N-acetyltransferase</fullName>
        <ecNumber evidence="3">2.3.1.-</ecNumber>
    </submittedName>
</protein>
<accession>A0ABW1A5L7</accession>
<evidence type="ECO:0000313" key="4">
    <source>
        <dbReference type="Proteomes" id="UP001596074"/>
    </source>
</evidence>
<dbReference type="PROSITE" id="PS51186">
    <property type="entry name" value="GNAT"/>
    <property type="match status" value="1"/>
</dbReference>
<proteinExistence type="predicted"/>
<dbReference type="RefSeq" id="WP_378286623.1">
    <property type="nucleotide sequence ID" value="NZ_JBHSON010000059.1"/>
</dbReference>
<dbReference type="GO" id="GO:0016746">
    <property type="term" value="F:acyltransferase activity"/>
    <property type="evidence" value="ECO:0007669"/>
    <property type="project" value="UniProtKB-KW"/>
</dbReference>
<dbReference type="SUPFAM" id="SSF55729">
    <property type="entry name" value="Acyl-CoA N-acyltransferases (Nat)"/>
    <property type="match status" value="1"/>
</dbReference>